<dbReference type="AlphaFoldDB" id="A0A2P7MSV4"/>
<dbReference type="Proteomes" id="UP000243002">
    <property type="component" value="Unassembled WGS sequence"/>
</dbReference>
<keyword evidence="1" id="KW-0472">Membrane</keyword>
<comment type="caution">
    <text evidence="2">The sequence shown here is derived from an EMBL/GenBank/DDBJ whole genome shotgun (WGS) entry which is preliminary data.</text>
</comment>
<dbReference type="InterPro" id="IPR051082">
    <property type="entry name" value="Pentapeptide-BTB/POZ_domain"/>
</dbReference>
<evidence type="ECO:0000313" key="2">
    <source>
        <dbReference type="EMBL" id="PSJ04313.1"/>
    </source>
</evidence>
<reference evidence="2 3" key="1">
    <citation type="journal article" date="2018" name="Environ. Microbiol.">
        <title>Ecological and genomic features of two widespread freshwater picocyanobacteria.</title>
        <authorList>
            <person name="Cabello-Yeves P.J."/>
            <person name="Picazo A."/>
            <person name="Camacho A."/>
            <person name="Callieri C."/>
            <person name="Rosselli R."/>
            <person name="Roda-Garcia J.J."/>
            <person name="Coutinho F.H."/>
            <person name="Rodriguez-Valera F."/>
        </authorList>
    </citation>
    <scope>NUCLEOTIDE SEQUENCE [LARGE SCALE GENOMIC DNA]</scope>
    <source>
        <strain evidence="2 3">Tous</strain>
    </source>
</reference>
<dbReference type="SUPFAM" id="SSF141571">
    <property type="entry name" value="Pentapeptide repeat-like"/>
    <property type="match status" value="1"/>
</dbReference>
<organism evidence="2 3">
    <name type="scientific">Cyanobium usitatum str. Tous</name>
    <dbReference type="NCBI Taxonomy" id="2116684"/>
    <lineage>
        <taxon>Bacteria</taxon>
        <taxon>Bacillati</taxon>
        <taxon>Cyanobacteriota</taxon>
        <taxon>Cyanophyceae</taxon>
        <taxon>Synechococcales</taxon>
        <taxon>Prochlorococcaceae</taxon>
        <taxon>Cyanobium</taxon>
    </lineage>
</organism>
<dbReference type="Gene3D" id="2.160.20.80">
    <property type="entry name" value="E3 ubiquitin-protein ligase SopA"/>
    <property type="match status" value="1"/>
</dbReference>
<name>A0A2P7MSV4_9CYAN</name>
<evidence type="ECO:0000313" key="3">
    <source>
        <dbReference type="Proteomes" id="UP000243002"/>
    </source>
</evidence>
<keyword evidence="3" id="KW-1185">Reference proteome</keyword>
<dbReference type="PANTHER" id="PTHR14136">
    <property type="entry name" value="BTB_POZ DOMAIN-CONTAINING PROTEIN KCTD9"/>
    <property type="match status" value="1"/>
</dbReference>
<keyword evidence="1" id="KW-1133">Transmembrane helix</keyword>
<dbReference type="EMBL" id="PXXO01000013">
    <property type="protein sequence ID" value="PSJ04313.1"/>
    <property type="molecule type" value="Genomic_DNA"/>
</dbReference>
<dbReference type="OrthoDB" id="554466at2"/>
<gene>
    <name evidence="2" type="ORF">C7K55_10860</name>
</gene>
<dbReference type="PANTHER" id="PTHR14136:SF17">
    <property type="entry name" value="BTB_POZ DOMAIN-CONTAINING PROTEIN KCTD9"/>
    <property type="match status" value="1"/>
</dbReference>
<dbReference type="Pfam" id="PF00805">
    <property type="entry name" value="Pentapeptide"/>
    <property type="match status" value="2"/>
</dbReference>
<feature type="transmembrane region" description="Helical" evidence="1">
    <location>
        <begin position="97"/>
        <end position="117"/>
    </location>
</feature>
<keyword evidence="1" id="KW-0812">Transmembrane</keyword>
<evidence type="ECO:0000256" key="1">
    <source>
        <dbReference type="SAM" id="Phobius"/>
    </source>
</evidence>
<dbReference type="InterPro" id="IPR001646">
    <property type="entry name" value="5peptide_repeat"/>
</dbReference>
<protein>
    <submittedName>
        <fullName evidence="2">Pentapeptide repeat-containing protein</fullName>
    </submittedName>
</protein>
<feature type="transmembrane region" description="Helical" evidence="1">
    <location>
        <begin position="56"/>
        <end position="77"/>
    </location>
</feature>
<accession>A0A2P7MSV4</accession>
<proteinExistence type="predicted"/>
<sequence length="260" mass="28022">MAQGALRGAILLGSRAPRGQHGLLISTLPMPRQSTWVDRQQRRHDSRFFRLLDGSFLFRLALSGAAAMALLLLVNSYATCRNNRWSPGCLWRDAEALISVGNVESLSIVTAAFLYVLEAQKRRQRDNIEAYELLMNCNASGVKWLVGRISALEILNSAGLPIDGQQLAGFDLRNLQAANGHWHNVNLEGSVLRRANLAGTDLSGSNLRGADLRDADLRGSILVGADLEGALLEGAQLDGAELDGAQLDRASLDSGAPNPS</sequence>